<keyword evidence="1" id="KW-1133">Transmembrane helix</keyword>
<evidence type="ECO:0000313" key="3">
    <source>
        <dbReference type="Proteomes" id="UP000287908"/>
    </source>
</evidence>
<comment type="caution">
    <text evidence="2">The sequence shown here is derived from an EMBL/GenBank/DDBJ whole genome shotgun (WGS) entry which is preliminary data.</text>
</comment>
<feature type="transmembrane region" description="Helical" evidence="1">
    <location>
        <begin position="189"/>
        <end position="208"/>
    </location>
</feature>
<keyword evidence="1" id="KW-0812">Transmembrane</keyword>
<gene>
    <name evidence="2" type="ORF">CWI81_03125</name>
</gene>
<evidence type="ECO:0000256" key="1">
    <source>
        <dbReference type="SAM" id="Phobius"/>
    </source>
</evidence>
<dbReference type="Proteomes" id="UP000287908">
    <property type="component" value="Unassembled WGS sequence"/>
</dbReference>
<name>A0A432ZJI5_9GAMM</name>
<feature type="transmembrane region" description="Helical" evidence="1">
    <location>
        <begin position="294"/>
        <end position="314"/>
    </location>
</feature>
<feature type="transmembrane region" description="Helical" evidence="1">
    <location>
        <begin position="215"/>
        <end position="236"/>
    </location>
</feature>
<dbReference type="InterPro" id="IPR022134">
    <property type="entry name" value="DUF3667"/>
</dbReference>
<dbReference type="OrthoDB" id="9111327at2"/>
<dbReference type="EMBL" id="PIQF01000001">
    <property type="protein sequence ID" value="RUO78131.1"/>
    <property type="molecule type" value="Genomic_DNA"/>
</dbReference>
<dbReference type="Pfam" id="PF12412">
    <property type="entry name" value="DUF3667"/>
    <property type="match status" value="1"/>
</dbReference>
<sequence length="316" mass="36891">MPTKDNTCKNCHEQLQGEYCHHCGQQDKQYIRSMFAVVGDLFGEIGHWDSRFYRTLVGLFFKPGFLSLEFVRGRHASYVPPLRLYFFISLVSFMVLTSLIDFEVKPPSAEEQQKLEEVQKELEQSIPEEAKTYLPEGADISKTTGLNLEETDLPLMSPEEEKQLENKIAYLMQNPQQFSQKLVSMTPQMMLLMLPFWALFLKLIYLFGHRYYLEHLTVALHTHAFILLTLMLVTVLEQLTTPLLAYDYWRWVYVLADWVGNLLLIWLILYLLLTQKRFYQQSWPFTIFKFLVSGVIYLGLLVASFVIMVIIGILSS</sequence>
<keyword evidence="3" id="KW-1185">Reference proteome</keyword>
<dbReference type="AlphaFoldDB" id="A0A432ZJI5"/>
<proteinExistence type="predicted"/>
<organism evidence="2 3">
    <name type="scientific">Idiomarina seosinensis</name>
    <dbReference type="NCBI Taxonomy" id="281739"/>
    <lineage>
        <taxon>Bacteria</taxon>
        <taxon>Pseudomonadati</taxon>
        <taxon>Pseudomonadota</taxon>
        <taxon>Gammaproteobacteria</taxon>
        <taxon>Alteromonadales</taxon>
        <taxon>Idiomarinaceae</taxon>
        <taxon>Idiomarina</taxon>
    </lineage>
</organism>
<reference evidence="2 3" key="1">
    <citation type="journal article" date="2011" name="Front. Microbiol.">
        <title>Genomic signatures of strain selection and enhancement in Bacillus atrophaeus var. globigii, a historical biowarfare simulant.</title>
        <authorList>
            <person name="Gibbons H.S."/>
            <person name="Broomall S.M."/>
            <person name="McNew L.A."/>
            <person name="Daligault H."/>
            <person name="Chapman C."/>
            <person name="Bruce D."/>
            <person name="Karavis M."/>
            <person name="Krepps M."/>
            <person name="McGregor P.A."/>
            <person name="Hong C."/>
            <person name="Park K.H."/>
            <person name="Akmal A."/>
            <person name="Feldman A."/>
            <person name="Lin J.S."/>
            <person name="Chang W.E."/>
            <person name="Higgs B.W."/>
            <person name="Demirev P."/>
            <person name="Lindquist J."/>
            <person name="Liem A."/>
            <person name="Fochler E."/>
            <person name="Read T.D."/>
            <person name="Tapia R."/>
            <person name="Johnson S."/>
            <person name="Bishop-Lilly K.A."/>
            <person name="Detter C."/>
            <person name="Han C."/>
            <person name="Sozhamannan S."/>
            <person name="Rosenzweig C.N."/>
            <person name="Skowronski E.W."/>
        </authorList>
    </citation>
    <scope>NUCLEOTIDE SEQUENCE [LARGE SCALE GENOMIC DNA]</scope>
    <source>
        <strain evidence="2 3">CL-SP19</strain>
    </source>
</reference>
<evidence type="ECO:0008006" key="4">
    <source>
        <dbReference type="Google" id="ProtNLM"/>
    </source>
</evidence>
<feature type="transmembrane region" description="Helical" evidence="1">
    <location>
        <begin position="248"/>
        <end position="273"/>
    </location>
</feature>
<accession>A0A432ZJI5</accession>
<protein>
    <recommendedName>
        <fullName evidence="4">DUF3667 domain-containing protein</fullName>
    </recommendedName>
</protein>
<evidence type="ECO:0000313" key="2">
    <source>
        <dbReference type="EMBL" id="RUO78131.1"/>
    </source>
</evidence>
<keyword evidence="1" id="KW-0472">Membrane</keyword>
<feature type="transmembrane region" description="Helical" evidence="1">
    <location>
        <begin position="82"/>
        <end position="100"/>
    </location>
</feature>